<keyword evidence="3" id="KW-1185">Reference proteome</keyword>
<dbReference type="Pfam" id="PF08892">
    <property type="entry name" value="YqcI_YcgG"/>
    <property type="match status" value="1"/>
</dbReference>
<proteinExistence type="predicted"/>
<dbReference type="OrthoDB" id="29098at2759"/>
<gene>
    <name evidence="1" type="ORF">SEMRO_2096_G314280.1</name>
    <name evidence="2" type="ORF">SEMRO_2096_G314300.1</name>
</gene>
<reference evidence="2" key="1">
    <citation type="submission" date="2020-06" db="EMBL/GenBank/DDBJ databases">
        <authorList>
            <consortium name="Plant Systems Biology data submission"/>
        </authorList>
    </citation>
    <scope>NUCLEOTIDE SEQUENCE</scope>
    <source>
        <strain evidence="2">D6</strain>
    </source>
</reference>
<dbReference type="EMBL" id="CAICTM010002094">
    <property type="protein sequence ID" value="CAB9527871.1"/>
    <property type="molecule type" value="Genomic_DNA"/>
</dbReference>
<evidence type="ECO:0000313" key="2">
    <source>
        <dbReference type="EMBL" id="CAB9527873.1"/>
    </source>
</evidence>
<evidence type="ECO:0000313" key="1">
    <source>
        <dbReference type="EMBL" id="CAB9527871.1"/>
    </source>
</evidence>
<accession>A0A9N8HUJ3</accession>
<name>A0A9N8HUJ3_9STRA</name>
<evidence type="ECO:0000313" key="3">
    <source>
        <dbReference type="Proteomes" id="UP001153069"/>
    </source>
</evidence>
<comment type="caution">
    <text evidence="2">The sequence shown here is derived from an EMBL/GenBank/DDBJ whole genome shotgun (WGS) entry which is preliminary data.</text>
</comment>
<protein>
    <submittedName>
        <fullName evidence="2">Uncharacterized protein</fullName>
    </submittedName>
</protein>
<dbReference type="Proteomes" id="UP001153069">
    <property type="component" value="Unassembled WGS sequence"/>
</dbReference>
<dbReference type="AlphaFoldDB" id="A0A9N8HUJ3"/>
<dbReference type="EMBL" id="CAICTM010002094">
    <property type="protein sequence ID" value="CAB9527873.1"/>
    <property type="molecule type" value="Genomic_DNA"/>
</dbReference>
<organism evidence="2 3">
    <name type="scientific">Seminavis robusta</name>
    <dbReference type="NCBI Taxonomy" id="568900"/>
    <lineage>
        <taxon>Eukaryota</taxon>
        <taxon>Sar</taxon>
        <taxon>Stramenopiles</taxon>
        <taxon>Ochrophyta</taxon>
        <taxon>Bacillariophyta</taxon>
        <taxon>Bacillariophyceae</taxon>
        <taxon>Bacillariophycidae</taxon>
        <taxon>Naviculales</taxon>
        <taxon>Naviculaceae</taxon>
        <taxon>Seminavis</taxon>
    </lineage>
</organism>
<sequence>MVRVLLTKLAALDPSPEKQNAFKMGPVDEPHWRFCFAREDSFLTTFSPTYRKDSSRYAFETSHSFILFQPLTSFGRHGLTEDTPASATNWKNPTSMRDKARVAFKENGCPYHIPEELPYPVVEHIVKPKKDDGTSCVRWWEPLEP</sequence>
<dbReference type="InterPro" id="IPR014988">
    <property type="entry name" value="Uncharacterised_YqcI/YcgG"/>
</dbReference>